<name>A0A9N9D1D9_9GLOM</name>
<organism evidence="2 3">
    <name type="scientific">Diversispora eburnea</name>
    <dbReference type="NCBI Taxonomy" id="1213867"/>
    <lineage>
        <taxon>Eukaryota</taxon>
        <taxon>Fungi</taxon>
        <taxon>Fungi incertae sedis</taxon>
        <taxon>Mucoromycota</taxon>
        <taxon>Glomeromycotina</taxon>
        <taxon>Glomeromycetes</taxon>
        <taxon>Diversisporales</taxon>
        <taxon>Diversisporaceae</taxon>
        <taxon>Diversispora</taxon>
    </lineage>
</organism>
<reference evidence="2" key="1">
    <citation type="submission" date="2021-06" db="EMBL/GenBank/DDBJ databases">
        <authorList>
            <person name="Kallberg Y."/>
            <person name="Tangrot J."/>
            <person name="Rosling A."/>
        </authorList>
    </citation>
    <scope>NUCLEOTIDE SEQUENCE</scope>
    <source>
        <strain evidence="2">AZ414A</strain>
    </source>
</reference>
<protein>
    <submittedName>
        <fullName evidence="2">9525_t:CDS:1</fullName>
    </submittedName>
</protein>
<sequence>MSFFKKPAEYWTFDAIAVHYYDNDICRTLDNIKKDLQRRAKMEDHDAQKAEELLVSDWKKLVTTVKTHATINQMRSEATISTFADGSESMSKVRKAILNDIDDAVTESVIVPKDYEKNREALMSNSAPAYINDNSGYEEKDINLVRKRKNDGETTPTKRTKSSDNISMDSDFTFFSVESINYDGGLGNYEEGTEIDLDLSFQETDEDLTIPSSERLFNENIWRQWRLGSGKVVTDLLAKFANKTGHPLRPEVWGIVRCGFRIAKPEWCDADEYSEIQKYVRRATISSCPESISKLLKLKSLEFLKREMEKIQVLINTNEIDNENNDSVVQQPNMLESDYGGYIIHPSLKCMLSGLEKFKSCRERRRCTTLFEQKADGVFVIRLKKSSVEVGHLEMSGGHGHKDFSRSTWDGCCKLPIGNAYMLEEIGEKFRENRIELWRMYVPSCGVLQYERTHRATVPICFEEERKCIFNFVVVLWDLRCWLLEVFELIYKLLEEHNDSDVNESNLHSGILPPHPFTPQKDKHKK</sequence>
<dbReference type="AlphaFoldDB" id="A0A9N9D1D9"/>
<feature type="region of interest" description="Disordered" evidence="1">
    <location>
        <begin position="504"/>
        <end position="526"/>
    </location>
</feature>
<evidence type="ECO:0000313" key="2">
    <source>
        <dbReference type="EMBL" id="CAG8623391.1"/>
    </source>
</evidence>
<dbReference type="OrthoDB" id="2374143at2759"/>
<accession>A0A9N9D1D9</accession>
<dbReference type="Proteomes" id="UP000789706">
    <property type="component" value="Unassembled WGS sequence"/>
</dbReference>
<feature type="non-terminal residue" evidence="2">
    <location>
        <position position="1"/>
    </location>
</feature>
<gene>
    <name evidence="2" type="ORF">DEBURN_LOCUS10462</name>
</gene>
<evidence type="ECO:0000313" key="3">
    <source>
        <dbReference type="Proteomes" id="UP000789706"/>
    </source>
</evidence>
<dbReference type="EMBL" id="CAJVPK010003104">
    <property type="protein sequence ID" value="CAG8623391.1"/>
    <property type="molecule type" value="Genomic_DNA"/>
</dbReference>
<comment type="caution">
    <text evidence="2">The sequence shown here is derived from an EMBL/GenBank/DDBJ whole genome shotgun (WGS) entry which is preliminary data.</text>
</comment>
<proteinExistence type="predicted"/>
<keyword evidence="3" id="KW-1185">Reference proteome</keyword>
<evidence type="ECO:0000256" key="1">
    <source>
        <dbReference type="SAM" id="MobiDB-lite"/>
    </source>
</evidence>